<dbReference type="Proteomes" id="UP000004703">
    <property type="component" value="Plasmid pLADFL_2"/>
</dbReference>
<keyword evidence="4" id="KW-0547">Nucleotide-binding</keyword>
<evidence type="ECO:0000256" key="1">
    <source>
        <dbReference type="ARBA" id="ARBA00022553"/>
    </source>
</evidence>
<keyword evidence="5" id="KW-0378">Hydrolase</keyword>
<reference evidence="6 7" key="2">
    <citation type="submission" date="2013-04" db="EMBL/GenBank/DDBJ databases">
        <authorList>
            <person name="Fiebig A."/>
            <person name="Pradella S."/>
            <person name="Wagner-Doebler I."/>
        </authorList>
    </citation>
    <scope>NUCLEOTIDE SEQUENCE [LARGE SCALE GENOMIC DNA]</scope>
    <source>
        <strain evidence="7">DSM 17067 / NCIMB 14079 / DFL-11</strain>
        <plasmid evidence="7">pladfl_2</plasmid>
    </source>
</reference>
<dbReference type="PANTHER" id="PTHR34139">
    <property type="entry name" value="UPF0331 PROTEIN MJ0127"/>
    <property type="match status" value="1"/>
</dbReference>
<evidence type="ECO:0000256" key="3">
    <source>
        <dbReference type="ARBA" id="ARBA00022722"/>
    </source>
</evidence>
<dbReference type="EMBL" id="ACCU02000006">
    <property type="protein sequence ID" value="EEE48068.1"/>
    <property type="molecule type" value="Genomic_DNA"/>
</dbReference>
<keyword evidence="1" id="KW-0597">Phosphoprotein</keyword>
<dbReference type="Pfam" id="PF01934">
    <property type="entry name" value="HepT-like"/>
    <property type="match status" value="1"/>
</dbReference>
<dbReference type="AlphaFoldDB" id="A0A5E8H7A2"/>
<evidence type="ECO:0000313" key="7">
    <source>
        <dbReference type="Proteomes" id="UP000004703"/>
    </source>
</evidence>
<dbReference type="InterPro" id="IPR051813">
    <property type="entry name" value="HepT_RNase_toxin"/>
</dbReference>
<evidence type="ECO:0000256" key="2">
    <source>
        <dbReference type="ARBA" id="ARBA00022649"/>
    </source>
</evidence>
<evidence type="ECO:0008006" key="8">
    <source>
        <dbReference type="Google" id="ProtNLM"/>
    </source>
</evidence>
<organism evidence="6 7">
    <name type="scientific">Roseibium alexandrii (strain DSM 17067 / NCIMB 14079 / DFL-11)</name>
    <name type="common">Labrenzia alexandrii</name>
    <dbReference type="NCBI Taxonomy" id="244592"/>
    <lineage>
        <taxon>Bacteria</taxon>
        <taxon>Pseudomonadati</taxon>
        <taxon>Pseudomonadota</taxon>
        <taxon>Alphaproteobacteria</taxon>
        <taxon>Hyphomicrobiales</taxon>
        <taxon>Stappiaceae</taxon>
        <taxon>Roseibium</taxon>
    </lineage>
</organism>
<protein>
    <recommendedName>
        <fullName evidence="8">DUF86 domain-containing protein</fullName>
    </recommendedName>
</protein>
<dbReference type="GO" id="GO:0004540">
    <property type="term" value="F:RNA nuclease activity"/>
    <property type="evidence" value="ECO:0007669"/>
    <property type="project" value="InterPro"/>
</dbReference>
<dbReference type="RefSeq" id="WP_008188428.1">
    <property type="nucleotide sequence ID" value="NZ_CM011004.1"/>
</dbReference>
<dbReference type="GO" id="GO:0110001">
    <property type="term" value="C:toxin-antitoxin complex"/>
    <property type="evidence" value="ECO:0007669"/>
    <property type="project" value="InterPro"/>
</dbReference>
<gene>
    <name evidence="6" type="ORF">SADFL11_129</name>
</gene>
<dbReference type="GO" id="GO:0000166">
    <property type="term" value="F:nucleotide binding"/>
    <property type="evidence" value="ECO:0007669"/>
    <property type="project" value="UniProtKB-KW"/>
</dbReference>
<evidence type="ECO:0000313" key="6">
    <source>
        <dbReference type="EMBL" id="EEE48068.1"/>
    </source>
</evidence>
<dbReference type="InterPro" id="IPR008201">
    <property type="entry name" value="HepT-like"/>
</dbReference>
<keyword evidence="6" id="KW-0614">Plasmid</keyword>
<geneLocation type="plasmid" evidence="7">
    <name>pladfl_2</name>
</geneLocation>
<keyword evidence="3" id="KW-0540">Nuclease</keyword>
<dbReference type="GO" id="GO:0016787">
    <property type="term" value="F:hydrolase activity"/>
    <property type="evidence" value="ECO:0007669"/>
    <property type="project" value="UniProtKB-KW"/>
</dbReference>
<name>A0A5E8H7A2_ROSAD</name>
<dbReference type="PANTHER" id="PTHR34139:SF1">
    <property type="entry name" value="RNASE MJ1380-RELATED"/>
    <property type="match status" value="1"/>
</dbReference>
<evidence type="ECO:0000256" key="4">
    <source>
        <dbReference type="ARBA" id="ARBA00022741"/>
    </source>
</evidence>
<evidence type="ECO:0000256" key="5">
    <source>
        <dbReference type="ARBA" id="ARBA00022801"/>
    </source>
</evidence>
<accession>A0A5E8H7A2</accession>
<keyword evidence="2" id="KW-1277">Toxin-antitoxin system</keyword>
<reference evidence="6 7" key="1">
    <citation type="submission" date="2008-01" db="EMBL/GenBank/DDBJ databases">
        <authorList>
            <person name="Wagner-Dobler I."/>
            <person name="Ferriera S."/>
            <person name="Johnson J."/>
            <person name="Kravitz S."/>
            <person name="Beeson K."/>
            <person name="Sutton G."/>
            <person name="Rogers Y.-H."/>
            <person name="Friedman R."/>
            <person name="Frazier M."/>
            <person name="Venter J.C."/>
        </authorList>
    </citation>
    <scope>NUCLEOTIDE SEQUENCE [LARGE SCALE GENOMIC DNA]</scope>
    <source>
        <strain evidence="7">DSM 17067 / NCIMB 14079 / DFL-11</strain>
        <plasmid evidence="7">pladfl_2</plasmid>
    </source>
</reference>
<proteinExistence type="predicted"/>
<comment type="caution">
    <text evidence="6">The sequence shown here is derived from an EMBL/GenBank/DDBJ whole genome shotgun (WGS) entry which is preliminary data.</text>
</comment>
<sequence length="115" mass="13316">MREPRHRLEDIQRAILDIRTFVADLDQAAFLKTPLEDRKTFRAVTACLQEIGEAVKALPPEVTTRHTDIPWRLIAGMRDHIAHEYFRVDADIIWATIESGELQILLEVVNEELDQ</sequence>